<proteinExistence type="predicted"/>
<dbReference type="STRING" id="909613.UO65_0519"/>
<keyword evidence="3" id="KW-1185">Reference proteome</keyword>
<protein>
    <recommendedName>
        <fullName evidence="1">Conserved hypothetical protein CHP02679 N terminus domain-containing protein</fullName>
    </recommendedName>
</protein>
<feature type="domain" description="Conserved hypothetical protein CHP02679 N terminus" evidence="1">
    <location>
        <begin position="10"/>
        <end position="139"/>
    </location>
</feature>
<comment type="caution">
    <text evidence="2">The sequence shown here is derived from an EMBL/GenBank/DDBJ whole genome shotgun (WGS) entry which is preliminary data.</text>
</comment>
<dbReference type="Proteomes" id="UP000019277">
    <property type="component" value="Unassembled WGS sequence"/>
</dbReference>
<accession>W7IV06</accession>
<gene>
    <name evidence="2" type="ORF">UO65_0519</name>
</gene>
<dbReference type="eggNOG" id="ENOG5030TXA">
    <property type="taxonomic scope" value="Bacteria"/>
</dbReference>
<dbReference type="AlphaFoldDB" id="W7IV06"/>
<name>W7IV06_9PSEU</name>
<reference evidence="2 3" key="1">
    <citation type="journal article" date="2014" name="Genome Announc.">
        <title>Draft Genome Sequence of the Antitrypanosomally Active Sponge-Associated Bacterium Actinokineospora sp. Strain EG49.</title>
        <authorList>
            <person name="Harjes J."/>
            <person name="Ryu T."/>
            <person name="Abdelmohsen U.R."/>
            <person name="Moitinho-Silva L."/>
            <person name="Horn H."/>
            <person name="Ravasi T."/>
            <person name="Hentschel U."/>
        </authorList>
    </citation>
    <scope>NUCLEOTIDE SEQUENCE [LARGE SCALE GENOMIC DNA]</scope>
    <source>
        <strain evidence="2 3">EG49</strain>
    </source>
</reference>
<dbReference type="Pfam" id="PF11796">
    <property type="entry name" value="DUF3323"/>
    <property type="match status" value="1"/>
</dbReference>
<organism evidence="2 3">
    <name type="scientific">Actinokineospora spheciospongiae</name>
    <dbReference type="NCBI Taxonomy" id="909613"/>
    <lineage>
        <taxon>Bacteria</taxon>
        <taxon>Bacillati</taxon>
        <taxon>Actinomycetota</taxon>
        <taxon>Actinomycetes</taxon>
        <taxon>Pseudonocardiales</taxon>
        <taxon>Pseudonocardiaceae</taxon>
        <taxon>Actinokineospora</taxon>
    </lineage>
</organism>
<evidence type="ECO:0000313" key="3">
    <source>
        <dbReference type="Proteomes" id="UP000019277"/>
    </source>
</evidence>
<sequence length="161" mass="17168">MRLSEHHLTVLGLVEALRGEHIEPDRAHHDRAQARAAAERERAAALLVEAGVAAPKAEHWLADPALPRAGSGELTILVEQVAAVVTRLQATGSGTRLAQLAADTLHDAHALDPDKPLGRGVARLLAVVHDLPRPHRAGRPGAWRGRVPGWCAMACPPACWP</sequence>
<evidence type="ECO:0000259" key="1">
    <source>
        <dbReference type="Pfam" id="PF11796"/>
    </source>
</evidence>
<dbReference type="InterPro" id="IPR024466">
    <property type="entry name" value="CHP02679_N"/>
</dbReference>
<dbReference type="EMBL" id="AYXG01000020">
    <property type="protein sequence ID" value="EWC64193.1"/>
    <property type="molecule type" value="Genomic_DNA"/>
</dbReference>
<evidence type="ECO:0000313" key="2">
    <source>
        <dbReference type="EMBL" id="EWC64193.1"/>
    </source>
</evidence>